<dbReference type="InterPro" id="IPR054246">
    <property type="entry name" value="DUF6973"/>
</dbReference>
<feature type="domain" description="DUF6973" evidence="2">
    <location>
        <begin position="20"/>
        <end position="142"/>
    </location>
</feature>
<reference evidence="3 4" key="1">
    <citation type="submission" date="2016-12" db="EMBL/GenBank/DDBJ databases">
        <title>Trade-off between light-utilization and light-protection in marine flavobacteria.</title>
        <authorList>
            <person name="Kumagai Y."/>
            <person name="Yoshizawa S."/>
            <person name="Kogure K."/>
            <person name="Iwasaki W."/>
        </authorList>
    </citation>
    <scope>NUCLEOTIDE SEQUENCE [LARGE SCALE GENOMIC DNA]</scope>
    <source>
        <strain evidence="3 4">NBRC 108759</strain>
    </source>
</reference>
<dbReference type="EMBL" id="MSCN01000001">
    <property type="protein sequence ID" value="PQJ78940.1"/>
    <property type="molecule type" value="Genomic_DNA"/>
</dbReference>
<gene>
    <name evidence="3" type="ORF">BTO18_06995</name>
</gene>
<keyword evidence="4" id="KW-1185">Reference proteome</keyword>
<comment type="caution">
    <text evidence="3">The sequence shown here is derived from an EMBL/GenBank/DDBJ whole genome shotgun (WGS) entry which is preliminary data.</text>
</comment>
<proteinExistence type="predicted"/>
<evidence type="ECO:0000313" key="3">
    <source>
        <dbReference type="EMBL" id="PQJ78940.1"/>
    </source>
</evidence>
<evidence type="ECO:0000256" key="1">
    <source>
        <dbReference type="SAM" id="Phobius"/>
    </source>
</evidence>
<organism evidence="3 4">
    <name type="scientific">Polaribacter porphyrae</name>
    <dbReference type="NCBI Taxonomy" id="1137780"/>
    <lineage>
        <taxon>Bacteria</taxon>
        <taxon>Pseudomonadati</taxon>
        <taxon>Bacteroidota</taxon>
        <taxon>Flavobacteriia</taxon>
        <taxon>Flavobacteriales</taxon>
        <taxon>Flavobacteriaceae</taxon>
    </lineage>
</organism>
<sequence>MSFKEIIKTIKIGQFKQLVIWFFKHPFFLVSAVFATLQTLKIAQKEFPNIHGNHNKANAFRHALWNILIAKKCRIFSDNLNKVVNWTTTFTDWHEDFVINDELPRLMDLHNNAVGRKLFLAWKDEKTKTIAKLLKMELTNAKLIITKEGFNGVNNNSLVFLE</sequence>
<protein>
    <recommendedName>
        <fullName evidence="2">DUF6973 domain-containing protein</fullName>
    </recommendedName>
</protein>
<dbReference type="Proteomes" id="UP000238882">
    <property type="component" value="Unassembled WGS sequence"/>
</dbReference>
<feature type="transmembrane region" description="Helical" evidence="1">
    <location>
        <begin position="21"/>
        <end position="40"/>
    </location>
</feature>
<keyword evidence="1" id="KW-0812">Transmembrane</keyword>
<accession>A0A2S7WMV6</accession>
<evidence type="ECO:0000259" key="2">
    <source>
        <dbReference type="Pfam" id="PF22322"/>
    </source>
</evidence>
<keyword evidence="1" id="KW-0472">Membrane</keyword>
<dbReference type="AlphaFoldDB" id="A0A2S7WMV6"/>
<keyword evidence="1" id="KW-1133">Transmembrane helix</keyword>
<evidence type="ECO:0000313" key="4">
    <source>
        <dbReference type="Proteomes" id="UP000238882"/>
    </source>
</evidence>
<name>A0A2S7WMV6_9FLAO</name>
<dbReference type="Pfam" id="PF22322">
    <property type="entry name" value="DUF6973"/>
    <property type="match status" value="1"/>
</dbReference>